<dbReference type="OrthoDB" id="771136at2759"/>
<dbReference type="PROSITE" id="PS00141">
    <property type="entry name" value="ASP_PROTEASE"/>
    <property type="match status" value="1"/>
</dbReference>
<evidence type="ECO:0000256" key="1">
    <source>
        <dbReference type="ARBA" id="ARBA00007447"/>
    </source>
</evidence>
<keyword evidence="5" id="KW-0645">Protease</keyword>
<dbReference type="CDD" id="cd05471">
    <property type="entry name" value="pepsin_like"/>
    <property type="match status" value="1"/>
</dbReference>
<dbReference type="EMBL" id="CP063412">
    <property type="protein sequence ID" value="QSZ37394.1"/>
    <property type="molecule type" value="Genomic_DNA"/>
</dbReference>
<evidence type="ECO:0000259" key="7">
    <source>
        <dbReference type="PROSITE" id="PS51767"/>
    </source>
</evidence>
<feature type="disulfide bond" evidence="4">
    <location>
        <begin position="309"/>
        <end position="348"/>
    </location>
</feature>
<dbReference type="InterPro" id="IPR021109">
    <property type="entry name" value="Peptidase_aspartic_dom_sf"/>
</dbReference>
<dbReference type="PANTHER" id="PTHR47966:SF68">
    <property type="entry name" value="PEPTIDASE A1 DOMAIN-CONTAINING PROTEIN"/>
    <property type="match status" value="1"/>
</dbReference>
<comment type="similarity">
    <text evidence="1 5">Belongs to the peptidase A1 family.</text>
</comment>
<evidence type="ECO:0000256" key="5">
    <source>
        <dbReference type="RuleBase" id="RU000454"/>
    </source>
</evidence>
<feature type="chain" id="PRO_5032942837" description="Peptidase A1 domain-containing protein" evidence="6">
    <location>
        <begin position="18"/>
        <end position="405"/>
    </location>
</feature>
<reference evidence="8" key="1">
    <citation type="submission" date="2020-10" db="EMBL/GenBank/DDBJ databases">
        <title>Genome Sequence of Monilinia vaccinii-corymbosi Sheds Light on Mummy Berry Disease Infection of Blueberry and Mating Type.</title>
        <authorList>
            <person name="Yow A.G."/>
            <person name="Zhang Y."/>
            <person name="Bansal K."/>
            <person name="Eacker S.M."/>
            <person name="Sullivan S."/>
            <person name="Liachko I."/>
            <person name="Cubeta M.A."/>
            <person name="Rollins J.A."/>
            <person name="Ashrafi H."/>
        </authorList>
    </citation>
    <scope>NUCLEOTIDE SEQUENCE</scope>
    <source>
        <strain evidence="8">RL-1</strain>
    </source>
</reference>
<keyword evidence="9" id="KW-1185">Reference proteome</keyword>
<sequence length="405" mass="44662">MSTYALLALAAASAASASVLELPVVIQNTYASVELQIGTPSKPYRLLLDTGSATSWITSVDCTDISCPNLSGFNRTRYSEAESSTSHNLDQSGDISYTSDITVSGSVIQDVFTDYEESLEWNQTFLAANQSLWRFPTVDGFLGLAFSSIAVNKTTTLVETLLWDHKLDAPRFGLFYGTNLKDTGVQDGVLSIGASHENKYVDGEIAYVPLLKESPRQLWRAPLRSVNILSSYSINSTVTVHNGQLPTNNDPAGTYPKFNTTWPTWGAGRAVFDSGVGRISVPTNIVDAVYFNLGWNRTKLTMGLERMECRHMNASWALSFTFGADYDESSDVTFTLRGDEFYAPGEQCMPPIDDSEQSDFALIGQPLLRRHYSIFDFGASDVEDYAPRVGLGRLKEEFDYLYAAE</sequence>
<dbReference type="PROSITE" id="PS51767">
    <property type="entry name" value="PEPTIDASE_A1"/>
    <property type="match status" value="1"/>
</dbReference>
<dbReference type="Proteomes" id="UP000672032">
    <property type="component" value="Chromosome 8"/>
</dbReference>
<dbReference type="InterPro" id="IPR034164">
    <property type="entry name" value="Pepsin-like_dom"/>
</dbReference>
<keyword evidence="2 5" id="KW-0064">Aspartyl protease</keyword>
<evidence type="ECO:0000256" key="4">
    <source>
        <dbReference type="PIRSR" id="PIRSR601461-2"/>
    </source>
</evidence>
<feature type="active site" evidence="3">
    <location>
        <position position="273"/>
    </location>
</feature>
<evidence type="ECO:0000313" key="9">
    <source>
        <dbReference type="Proteomes" id="UP000672032"/>
    </source>
</evidence>
<dbReference type="AlphaFoldDB" id="A0A8A3PR82"/>
<feature type="active site" evidence="3">
    <location>
        <position position="49"/>
    </location>
</feature>
<evidence type="ECO:0000256" key="3">
    <source>
        <dbReference type="PIRSR" id="PIRSR601461-1"/>
    </source>
</evidence>
<dbReference type="GO" id="GO:0006508">
    <property type="term" value="P:proteolysis"/>
    <property type="evidence" value="ECO:0007669"/>
    <property type="project" value="UniProtKB-KW"/>
</dbReference>
<keyword evidence="5" id="KW-0378">Hydrolase</keyword>
<evidence type="ECO:0000256" key="2">
    <source>
        <dbReference type="ARBA" id="ARBA00022750"/>
    </source>
</evidence>
<dbReference type="Gene3D" id="2.40.70.10">
    <property type="entry name" value="Acid Proteases"/>
    <property type="match status" value="2"/>
</dbReference>
<organism evidence="8 9">
    <name type="scientific">Monilinia vaccinii-corymbosi</name>
    <dbReference type="NCBI Taxonomy" id="61207"/>
    <lineage>
        <taxon>Eukaryota</taxon>
        <taxon>Fungi</taxon>
        <taxon>Dikarya</taxon>
        <taxon>Ascomycota</taxon>
        <taxon>Pezizomycotina</taxon>
        <taxon>Leotiomycetes</taxon>
        <taxon>Helotiales</taxon>
        <taxon>Sclerotiniaceae</taxon>
        <taxon>Monilinia</taxon>
    </lineage>
</organism>
<keyword evidence="6" id="KW-0732">Signal</keyword>
<dbReference type="InterPro" id="IPR001461">
    <property type="entry name" value="Aspartic_peptidase_A1"/>
</dbReference>
<gene>
    <name evidence="8" type="ORF">DSL72_009492</name>
</gene>
<feature type="domain" description="Peptidase A1" evidence="7">
    <location>
        <begin position="31"/>
        <end position="386"/>
    </location>
</feature>
<dbReference type="GO" id="GO:0000324">
    <property type="term" value="C:fungal-type vacuole"/>
    <property type="evidence" value="ECO:0007669"/>
    <property type="project" value="TreeGrafter"/>
</dbReference>
<dbReference type="SUPFAM" id="SSF50630">
    <property type="entry name" value="Acid proteases"/>
    <property type="match status" value="1"/>
</dbReference>
<evidence type="ECO:0000256" key="6">
    <source>
        <dbReference type="SAM" id="SignalP"/>
    </source>
</evidence>
<keyword evidence="4" id="KW-1015">Disulfide bond</keyword>
<dbReference type="Pfam" id="PF00026">
    <property type="entry name" value="Asp"/>
    <property type="match status" value="2"/>
</dbReference>
<dbReference type="InterPro" id="IPR033121">
    <property type="entry name" value="PEPTIDASE_A1"/>
</dbReference>
<proteinExistence type="inferred from homology"/>
<dbReference type="GO" id="GO:0004190">
    <property type="term" value="F:aspartic-type endopeptidase activity"/>
    <property type="evidence" value="ECO:0007669"/>
    <property type="project" value="UniProtKB-KW"/>
</dbReference>
<dbReference type="PRINTS" id="PR00792">
    <property type="entry name" value="PEPSIN"/>
</dbReference>
<evidence type="ECO:0000313" key="8">
    <source>
        <dbReference type="EMBL" id="QSZ37394.1"/>
    </source>
</evidence>
<dbReference type="InterPro" id="IPR001969">
    <property type="entry name" value="Aspartic_peptidase_AS"/>
</dbReference>
<feature type="signal peptide" evidence="6">
    <location>
        <begin position="1"/>
        <end position="17"/>
    </location>
</feature>
<dbReference type="PANTHER" id="PTHR47966">
    <property type="entry name" value="BETA-SITE APP-CLEAVING ENZYME, ISOFORM A-RELATED"/>
    <property type="match status" value="1"/>
</dbReference>
<protein>
    <recommendedName>
        <fullName evidence="7">Peptidase A1 domain-containing protein</fullName>
    </recommendedName>
</protein>
<name>A0A8A3PR82_9HELO</name>
<accession>A0A8A3PR82</accession>